<dbReference type="Gene3D" id="1.10.10.10">
    <property type="entry name" value="Winged helix-like DNA-binding domain superfamily/Winged helix DNA-binding domain"/>
    <property type="match status" value="1"/>
</dbReference>
<dbReference type="SUPFAM" id="SSF46955">
    <property type="entry name" value="Putative DNA-binding domain"/>
    <property type="match status" value="1"/>
</dbReference>
<dbReference type="NCBIfam" id="TIGR01764">
    <property type="entry name" value="excise"/>
    <property type="match status" value="1"/>
</dbReference>
<gene>
    <name evidence="2" type="ORF">S06H3_65305</name>
</gene>
<evidence type="ECO:0000313" key="2">
    <source>
        <dbReference type="EMBL" id="GAI67303.1"/>
    </source>
</evidence>
<feature type="non-terminal residue" evidence="2">
    <location>
        <position position="1"/>
    </location>
</feature>
<sequence>DWFFVDEGELLSVEEMTRILKVSKPTIQRWCRDRKLPAAKIGKAYRIRKEDLDRWYEGKLLERTGAER</sequence>
<dbReference type="EMBL" id="BARV01043922">
    <property type="protein sequence ID" value="GAI67303.1"/>
    <property type="molecule type" value="Genomic_DNA"/>
</dbReference>
<dbReference type="InterPro" id="IPR036388">
    <property type="entry name" value="WH-like_DNA-bd_sf"/>
</dbReference>
<feature type="domain" description="Helix-turn-helix" evidence="1">
    <location>
        <begin position="10"/>
        <end position="58"/>
    </location>
</feature>
<protein>
    <recommendedName>
        <fullName evidence="1">Helix-turn-helix domain-containing protein</fullName>
    </recommendedName>
</protein>
<dbReference type="AlphaFoldDB" id="X1QGF4"/>
<organism evidence="2">
    <name type="scientific">marine sediment metagenome</name>
    <dbReference type="NCBI Taxonomy" id="412755"/>
    <lineage>
        <taxon>unclassified sequences</taxon>
        <taxon>metagenomes</taxon>
        <taxon>ecological metagenomes</taxon>
    </lineage>
</organism>
<dbReference type="GO" id="GO:0003677">
    <property type="term" value="F:DNA binding"/>
    <property type="evidence" value="ECO:0007669"/>
    <property type="project" value="InterPro"/>
</dbReference>
<proteinExistence type="predicted"/>
<name>X1QGF4_9ZZZZ</name>
<dbReference type="InterPro" id="IPR010093">
    <property type="entry name" value="SinI_DNA-bd"/>
</dbReference>
<dbReference type="Pfam" id="PF12728">
    <property type="entry name" value="HTH_17"/>
    <property type="match status" value="1"/>
</dbReference>
<accession>X1QGF4</accession>
<evidence type="ECO:0000259" key="1">
    <source>
        <dbReference type="Pfam" id="PF12728"/>
    </source>
</evidence>
<reference evidence="2" key="1">
    <citation type="journal article" date="2014" name="Front. Microbiol.">
        <title>High frequency of phylogenetically diverse reductive dehalogenase-homologous genes in deep subseafloor sedimentary metagenomes.</title>
        <authorList>
            <person name="Kawai M."/>
            <person name="Futagami T."/>
            <person name="Toyoda A."/>
            <person name="Takaki Y."/>
            <person name="Nishi S."/>
            <person name="Hori S."/>
            <person name="Arai W."/>
            <person name="Tsubouchi T."/>
            <person name="Morono Y."/>
            <person name="Uchiyama I."/>
            <person name="Ito T."/>
            <person name="Fujiyama A."/>
            <person name="Inagaki F."/>
            <person name="Takami H."/>
        </authorList>
    </citation>
    <scope>NUCLEOTIDE SEQUENCE</scope>
    <source>
        <strain evidence="2">Expedition CK06-06</strain>
    </source>
</reference>
<dbReference type="InterPro" id="IPR041657">
    <property type="entry name" value="HTH_17"/>
</dbReference>
<dbReference type="InterPro" id="IPR009061">
    <property type="entry name" value="DNA-bd_dom_put_sf"/>
</dbReference>
<comment type="caution">
    <text evidence="2">The sequence shown here is derived from an EMBL/GenBank/DDBJ whole genome shotgun (WGS) entry which is preliminary data.</text>
</comment>